<dbReference type="EMBL" id="CAJVPQ010005021">
    <property type="protein sequence ID" value="CAG8662587.1"/>
    <property type="molecule type" value="Genomic_DNA"/>
</dbReference>
<organism evidence="1 2">
    <name type="scientific">Funneliformis caledonium</name>
    <dbReference type="NCBI Taxonomy" id="1117310"/>
    <lineage>
        <taxon>Eukaryota</taxon>
        <taxon>Fungi</taxon>
        <taxon>Fungi incertae sedis</taxon>
        <taxon>Mucoromycota</taxon>
        <taxon>Glomeromycotina</taxon>
        <taxon>Glomeromycetes</taxon>
        <taxon>Glomerales</taxon>
        <taxon>Glomeraceae</taxon>
        <taxon>Funneliformis</taxon>
    </lineage>
</organism>
<feature type="non-terminal residue" evidence="1">
    <location>
        <position position="1"/>
    </location>
</feature>
<reference evidence="1" key="1">
    <citation type="submission" date="2021-06" db="EMBL/GenBank/DDBJ databases">
        <authorList>
            <person name="Kallberg Y."/>
            <person name="Tangrot J."/>
            <person name="Rosling A."/>
        </authorList>
    </citation>
    <scope>NUCLEOTIDE SEQUENCE</scope>
    <source>
        <strain evidence="1">UK204</strain>
    </source>
</reference>
<gene>
    <name evidence="1" type="ORF">FCALED_LOCUS11615</name>
</gene>
<dbReference type="AlphaFoldDB" id="A0A9N9E2U6"/>
<name>A0A9N9E2U6_9GLOM</name>
<evidence type="ECO:0000313" key="2">
    <source>
        <dbReference type="Proteomes" id="UP000789570"/>
    </source>
</evidence>
<proteinExistence type="predicted"/>
<sequence>IKSEEGKLAETIDRDNIDGEKPHQYYLICEETREHGIRPNSSCPSQFNQCELNTSQAQAQKVEISQTINEKKVVWQQAKQSGDDELAVQLEQQIKELETQQNNNAINQKTQPTINYAL</sequence>
<accession>A0A9N9E2U6</accession>
<evidence type="ECO:0000313" key="1">
    <source>
        <dbReference type="EMBL" id="CAG8662587.1"/>
    </source>
</evidence>
<keyword evidence="2" id="KW-1185">Reference proteome</keyword>
<comment type="caution">
    <text evidence="1">The sequence shown here is derived from an EMBL/GenBank/DDBJ whole genome shotgun (WGS) entry which is preliminary data.</text>
</comment>
<protein>
    <submittedName>
        <fullName evidence="1">874_t:CDS:1</fullName>
    </submittedName>
</protein>
<dbReference type="Proteomes" id="UP000789570">
    <property type="component" value="Unassembled WGS sequence"/>
</dbReference>